<name>A0ABU7UUF2_9CLOT</name>
<comment type="caution">
    <text evidence="1">The sequence shown here is derived from an EMBL/GenBank/DDBJ whole genome shotgun (WGS) entry which is preliminary data.</text>
</comment>
<dbReference type="EMBL" id="JAZHFS010000037">
    <property type="protein sequence ID" value="MEF2115050.1"/>
    <property type="molecule type" value="Genomic_DNA"/>
</dbReference>
<accession>A0ABU7UUF2</accession>
<organism evidence="1 2">
    <name type="scientific">Clostridium frigoriphilum</name>
    <dbReference type="NCBI Taxonomy" id="443253"/>
    <lineage>
        <taxon>Bacteria</taxon>
        <taxon>Bacillati</taxon>
        <taxon>Bacillota</taxon>
        <taxon>Clostridia</taxon>
        <taxon>Eubacteriales</taxon>
        <taxon>Clostridiaceae</taxon>
        <taxon>Clostridium</taxon>
    </lineage>
</organism>
<proteinExistence type="predicted"/>
<evidence type="ECO:0000313" key="2">
    <source>
        <dbReference type="Proteomes" id="UP001498469"/>
    </source>
</evidence>
<sequence length="82" mass="9825">MGDLYVEAFDPKRKKYYFNNCFENFCYKTRHGICSLDLTEGEIKSIPIEVHPMKDNVNYCRDIYKSIIKNRQQYPVYISSNK</sequence>
<dbReference type="RefSeq" id="WP_216255242.1">
    <property type="nucleotide sequence ID" value="NZ_JAZHFS010000037.1"/>
</dbReference>
<gene>
    <name evidence="1" type="ORF">SJI18_22475</name>
</gene>
<keyword evidence="2" id="KW-1185">Reference proteome</keyword>
<dbReference type="Proteomes" id="UP001498469">
    <property type="component" value="Unassembled WGS sequence"/>
</dbReference>
<evidence type="ECO:0000313" key="1">
    <source>
        <dbReference type="EMBL" id="MEF2115050.1"/>
    </source>
</evidence>
<reference evidence="1 2" key="1">
    <citation type="submission" date="2023-11" db="EMBL/GenBank/DDBJ databases">
        <title>Draft genome sequence of a psychrophilic Clostridium strain from permafrost water brine.</title>
        <authorList>
            <person name="Shcherbakova V.A."/>
            <person name="Trubitsyn V.E."/>
            <person name="Zakharyuk A.G."/>
        </authorList>
    </citation>
    <scope>NUCLEOTIDE SEQUENCE [LARGE SCALE GENOMIC DNA]</scope>
    <source>
        <strain evidence="1 2">14F</strain>
    </source>
</reference>
<protein>
    <submittedName>
        <fullName evidence="1">Uncharacterized protein</fullName>
    </submittedName>
</protein>